<accession>A0ABX8WBU9</accession>
<organism evidence="3 4">
    <name type="scientific">Devosia salina</name>
    <dbReference type="NCBI Taxonomy" id="2860336"/>
    <lineage>
        <taxon>Bacteria</taxon>
        <taxon>Pseudomonadati</taxon>
        <taxon>Pseudomonadota</taxon>
        <taxon>Alphaproteobacteria</taxon>
        <taxon>Hyphomicrobiales</taxon>
        <taxon>Devosiaceae</taxon>
        <taxon>Devosia</taxon>
    </lineage>
</organism>
<dbReference type="InterPro" id="IPR011006">
    <property type="entry name" value="CheY-like_superfamily"/>
</dbReference>
<evidence type="ECO:0000313" key="4">
    <source>
        <dbReference type="Proteomes" id="UP000825799"/>
    </source>
</evidence>
<sequence>MPAVHMDRRVAPAESVIMLAGRTVLIVETEFIIALGIQAVLEQLGAATVLANSASEALDKVAKWNTAALAIVELESNRPELIEFARQLSQSGIPVLGLSADARLSFGVPELPGTPVIVKPIPDHDLAEAIARRLDQNPLPEVT</sequence>
<evidence type="ECO:0000259" key="2">
    <source>
        <dbReference type="PROSITE" id="PS50110"/>
    </source>
</evidence>
<keyword evidence="4" id="KW-1185">Reference proteome</keyword>
<name>A0ABX8WBU9_9HYPH</name>
<proteinExistence type="predicted"/>
<dbReference type="EMBL" id="CP080590">
    <property type="protein sequence ID" value="QYO75918.1"/>
    <property type="molecule type" value="Genomic_DNA"/>
</dbReference>
<feature type="domain" description="Response regulatory" evidence="2">
    <location>
        <begin position="23"/>
        <end position="134"/>
    </location>
</feature>
<dbReference type="PROSITE" id="PS50110">
    <property type="entry name" value="RESPONSE_REGULATORY"/>
    <property type="match status" value="1"/>
</dbReference>
<gene>
    <name evidence="3" type="ORF">K1X15_14970</name>
</gene>
<dbReference type="SUPFAM" id="SSF52172">
    <property type="entry name" value="CheY-like"/>
    <property type="match status" value="1"/>
</dbReference>
<dbReference type="Proteomes" id="UP000825799">
    <property type="component" value="Chromosome"/>
</dbReference>
<evidence type="ECO:0000313" key="3">
    <source>
        <dbReference type="EMBL" id="QYO75918.1"/>
    </source>
</evidence>
<dbReference type="InterPro" id="IPR001789">
    <property type="entry name" value="Sig_transdc_resp-reg_receiver"/>
</dbReference>
<reference evidence="3 4" key="1">
    <citation type="submission" date="2021-08" db="EMBL/GenBank/DDBJ databases">
        <title>Devosia salina sp. nov., isolated from the South China Sea sediment.</title>
        <authorList>
            <person name="Zhou Z."/>
        </authorList>
    </citation>
    <scope>NUCLEOTIDE SEQUENCE [LARGE SCALE GENOMIC DNA]</scope>
    <source>
        <strain evidence="3 4">SCS-3</strain>
    </source>
</reference>
<dbReference type="SMART" id="SM00448">
    <property type="entry name" value="REC"/>
    <property type="match status" value="1"/>
</dbReference>
<dbReference type="Gene3D" id="3.40.50.2300">
    <property type="match status" value="1"/>
</dbReference>
<protein>
    <submittedName>
        <fullName evidence="3">Response regulator</fullName>
    </submittedName>
</protein>
<dbReference type="RefSeq" id="WP_220304412.1">
    <property type="nucleotide sequence ID" value="NZ_CP080590.1"/>
</dbReference>
<evidence type="ECO:0000256" key="1">
    <source>
        <dbReference type="PROSITE-ProRule" id="PRU00169"/>
    </source>
</evidence>
<comment type="caution">
    <text evidence="1">Lacks conserved residue(s) required for the propagation of feature annotation.</text>
</comment>